<comment type="catalytic activity">
    <reaction evidence="12 15">
        <text>Couples ATP hydrolysis with the unwinding of duplex DNA by translocating in the 3'-5' direction.</text>
        <dbReference type="EC" id="5.6.2.4"/>
    </reaction>
</comment>
<dbReference type="SMART" id="SM00490">
    <property type="entry name" value="HELICc"/>
    <property type="match status" value="1"/>
</dbReference>
<keyword evidence="6 15" id="KW-0347">Helicase</keyword>
<dbReference type="InterPro" id="IPR004609">
    <property type="entry name" value="ATP-dep_DNA_helicase_RecG"/>
</dbReference>
<comment type="function">
    <text evidence="15">Plays a critical role in recombination and DNA repair. Helps process Holliday junction intermediates to mature products by catalyzing branch migration. Has replication fork regression activity, unwinds stalled or blocked replication forks to make a HJ that can be resolved. Has a DNA unwinding activity characteristic of a DNA helicase with 3'-5' polarity.</text>
</comment>
<dbReference type="Gene3D" id="3.40.50.300">
    <property type="entry name" value="P-loop containing nucleotide triphosphate hydrolases"/>
    <property type="match status" value="2"/>
</dbReference>
<keyword evidence="8" id="KW-0238">DNA-binding</keyword>
<dbReference type="SMART" id="SM00487">
    <property type="entry name" value="DEXDc"/>
    <property type="match status" value="1"/>
</dbReference>
<dbReference type="InterPro" id="IPR047112">
    <property type="entry name" value="RecG/Mfd"/>
</dbReference>
<evidence type="ECO:0000256" key="15">
    <source>
        <dbReference type="RuleBase" id="RU363016"/>
    </source>
</evidence>
<dbReference type="EC" id="5.6.2.4" evidence="13 15"/>
<dbReference type="NCBIfam" id="TIGR00643">
    <property type="entry name" value="recG"/>
    <property type="match status" value="1"/>
</dbReference>
<evidence type="ECO:0000256" key="14">
    <source>
        <dbReference type="ARBA" id="ARBA00048988"/>
    </source>
</evidence>
<evidence type="ECO:0000313" key="19">
    <source>
        <dbReference type="Proteomes" id="UP000228949"/>
    </source>
</evidence>
<dbReference type="Pfam" id="PF17191">
    <property type="entry name" value="RecG_wedge"/>
    <property type="match status" value="1"/>
</dbReference>
<evidence type="ECO:0000259" key="17">
    <source>
        <dbReference type="PROSITE" id="PS51194"/>
    </source>
</evidence>
<evidence type="ECO:0000256" key="7">
    <source>
        <dbReference type="ARBA" id="ARBA00022840"/>
    </source>
</evidence>
<evidence type="ECO:0000256" key="12">
    <source>
        <dbReference type="ARBA" id="ARBA00034617"/>
    </source>
</evidence>
<feature type="domain" description="Helicase C-terminal" evidence="17">
    <location>
        <begin position="497"/>
        <end position="651"/>
    </location>
</feature>
<evidence type="ECO:0000256" key="1">
    <source>
        <dbReference type="ARBA" id="ARBA00007504"/>
    </source>
</evidence>
<accession>A0A2M7B6D4</accession>
<dbReference type="Proteomes" id="UP000228949">
    <property type="component" value="Unassembled WGS sequence"/>
</dbReference>
<name>A0A2M7B6D4_9BACT</name>
<dbReference type="CDD" id="cd04488">
    <property type="entry name" value="RecG_wedge_OBF"/>
    <property type="match status" value="1"/>
</dbReference>
<dbReference type="GO" id="GO:0003677">
    <property type="term" value="F:DNA binding"/>
    <property type="evidence" value="ECO:0007669"/>
    <property type="project" value="UniProtKB-KW"/>
</dbReference>
<comment type="similarity">
    <text evidence="1 15">Belongs to the helicase family. RecG subfamily.</text>
</comment>
<evidence type="ECO:0000313" key="18">
    <source>
        <dbReference type="EMBL" id="PIU98650.1"/>
    </source>
</evidence>
<dbReference type="GO" id="GO:0043138">
    <property type="term" value="F:3'-5' DNA helicase activity"/>
    <property type="evidence" value="ECO:0007669"/>
    <property type="project" value="UniProtKB-EC"/>
</dbReference>
<evidence type="ECO:0000256" key="8">
    <source>
        <dbReference type="ARBA" id="ARBA00023125"/>
    </source>
</evidence>
<dbReference type="PANTHER" id="PTHR47964">
    <property type="entry name" value="ATP-DEPENDENT DNA HELICASE HOMOLOG RECG, CHLOROPLASTIC"/>
    <property type="match status" value="1"/>
</dbReference>
<dbReference type="InterPro" id="IPR014001">
    <property type="entry name" value="Helicase_ATP-bd"/>
</dbReference>
<evidence type="ECO:0000256" key="2">
    <source>
        <dbReference type="ARBA" id="ARBA00017846"/>
    </source>
</evidence>
<dbReference type="Pfam" id="PF00271">
    <property type="entry name" value="Helicase_C"/>
    <property type="match status" value="1"/>
</dbReference>
<keyword evidence="7 15" id="KW-0067">ATP-binding</keyword>
<dbReference type="SUPFAM" id="SSF52540">
    <property type="entry name" value="P-loop containing nucleoside triphosphate hydrolases"/>
    <property type="match status" value="2"/>
</dbReference>
<dbReference type="InterPro" id="IPR011545">
    <property type="entry name" value="DEAD/DEAH_box_helicase_dom"/>
</dbReference>
<evidence type="ECO:0000256" key="10">
    <source>
        <dbReference type="ARBA" id="ARBA00023204"/>
    </source>
</evidence>
<gene>
    <name evidence="18" type="ORF">COS61_00240</name>
</gene>
<dbReference type="GO" id="GO:0005524">
    <property type="term" value="F:ATP binding"/>
    <property type="evidence" value="ECO:0007669"/>
    <property type="project" value="UniProtKB-KW"/>
</dbReference>
<dbReference type="GO" id="GO:0006281">
    <property type="term" value="P:DNA repair"/>
    <property type="evidence" value="ECO:0007669"/>
    <property type="project" value="UniProtKB-UniRule"/>
</dbReference>
<evidence type="ECO:0000256" key="6">
    <source>
        <dbReference type="ARBA" id="ARBA00022806"/>
    </source>
</evidence>
<keyword evidence="11" id="KW-0413">Isomerase</keyword>
<dbReference type="EMBL" id="PEVJ01000008">
    <property type="protein sequence ID" value="PIU98650.1"/>
    <property type="molecule type" value="Genomic_DNA"/>
</dbReference>
<evidence type="ECO:0000259" key="16">
    <source>
        <dbReference type="PROSITE" id="PS51192"/>
    </source>
</evidence>
<dbReference type="Pfam" id="PF00270">
    <property type="entry name" value="DEAD"/>
    <property type="match status" value="1"/>
</dbReference>
<reference evidence="19" key="1">
    <citation type="submission" date="2017-09" db="EMBL/GenBank/DDBJ databases">
        <title>Depth-based differentiation of microbial function through sediment-hosted aquifers and enrichment of novel symbionts in the deep terrestrial subsurface.</title>
        <authorList>
            <person name="Probst A.J."/>
            <person name="Ladd B."/>
            <person name="Jarett J.K."/>
            <person name="Geller-Mcgrath D.E."/>
            <person name="Sieber C.M.K."/>
            <person name="Emerson J.B."/>
            <person name="Anantharaman K."/>
            <person name="Thomas B.C."/>
            <person name="Malmstrom R."/>
            <person name="Stieglmeier M."/>
            <person name="Klingl A."/>
            <person name="Woyke T."/>
            <person name="Ryan C.M."/>
            <person name="Banfield J.F."/>
        </authorList>
    </citation>
    <scope>NUCLEOTIDE SEQUENCE [LARGE SCALE GENOMIC DNA]</scope>
</reference>
<keyword evidence="5 15" id="KW-0378">Hydrolase</keyword>
<organism evidence="18 19">
    <name type="scientific">Candidatus Wolfebacteria bacterium CG03_land_8_20_14_0_80_40_12</name>
    <dbReference type="NCBI Taxonomy" id="1975069"/>
    <lineage>
        <taxon>Bacteria</taxon>
        <taxon>Candidatus Wolfeibacteriota</taxon>
    </lineage>
</organism>
<evidence type="ECO:0000256" key="11">
    <source>
        <dbReference type="ARBA" id="ARBA00023235"/>
    </source>
</evidence>
<proteinExistence type="inferred from homology"/>
<keyword evidence="3 15" id="KW-0547">Nucleotide-binding</keyword>
<dbReference type="NCBIfam" id="NF008165">
    <property type="entry name" value="PRK10917.1-3"/>
    <property type="match status" value="1"/>
</dbReference>
<evidence type="ECO:0000256" key="9">
    <source>
        <dbReference type="ARBA" id="ARBA00023172"/>
    </source>
</evidence>
<dbReference type="GO" id="GO:0006310">
    <property type="term" value="P:DNA recombination"/>
    <property type="evidence" value="ECO:0007669"/>
    <property type="project" value="UniProtKB-UniRule"/>
</dbReference>
<keyword evidence="9 15" id="KW-0233">DNA recombination</keyword>
<dbReference type="InterPro" id="IPR033454">
    <property type="entry name" value="RecG_wedge"/>
</dbReference>
<dbReference type="InterPro" id="IPR027417">
    <property type="entry name" value="P-loop_NTPase"/>
</dbReference>
<evidence type="ECO:0000256" key="5">
    <source>
        <dbReference type="ARBA" id="ARBA00022801"/>
    </source>
</evidence>
<evidence type="ECO:0000256" key="3">
    <source>
        <dbReference type="ARBA" id="ARBA00022741"/>
    </source>
</evidence>
<feature type="domain" description="Helicase ATP-binding" evidence="16">
    <location>
        <begin position="291"/>
        <end position="464"/>
    </location>
</feature>
<evidence type="ECO:0000256" key="13">
    <source>
        <dbReference type="ARBA" id="ARBA00034808"/>
    </source>
</evidence>
<keyword evidence="4 15" id="KW-0227">DNA damage</keyword>
<dbReference type="NCBIfam" id="NF008168">
    <property type="entry name" value="PRK10917.2-2"/>
    <property type="match status" value="1"/>
</dbReference>
<dbReference type="InterPro" id="IPR001650">
    <property type="entry name" value="Helicase_C-like"/>
</dbReference>
<protein>
    <recommendedName>
        <fullName evidence="2 15">ATP-dependent DNA helicase RecG</fullName>
        <ecNumber evidence="13 15">5.6.2.4</ecNumber>
    </recommendedName>
</protein>
<dbReference type="PANTHER" id="PTHR47964:SF1">
    <property type="entry name" value="ATP-DEPENDENT DNA HELICASE HOMOLOG RECG, CHLOROPLASTIC"/>
    <property type="match status" value="1"/>
</dbReference>
<dbReference type="AlphaFoldDB" id="A0A2M7B6D4"/>
<dbReference type="PROSITE" id="PS51194">
    <property type="entry name" value="HELICASE_CTER"/>
    <property type="match status" value="1"/>
</dbReference>
<dbReference type="GO" id="GO:0016887">
    <property type="term" value="F:ATP hydrolysis activity"/>
    <property type="evidence" value="ECO:0007669"/>
    <property type="project" value="RHEA"/>
</dbReference>
<evidence type="ECO:0000256" key="4">
    <source>
        <dbReference type="ARBA" id="ARBA00022763"/>
    </source>
</evidence>
<sequence length="717" mass="81317">MLKLSDYLSQLKGVGPALVSKLEKFGIKTIKDLLWHFPFRYEDFSQVSKISDLKIGETATVQGVISDIKLKKTWKRKMFIVEALISDETGSIRAVWFNQRFLLSILKKGRLVNLAGKVTEASKGGIRLTHPVYELVSAQTVADDASTNVESLRESSLKHTGRLASIYPETKKLTSKTFRFLIKPILDNLEKIEDPVPPEILNQYNFPEINEALYKVHFPGTLQEARLAKKRFAFEDLLLLRLVNLRQRLKLSRQKTYSFEMDVEYVKSLFAYLPFELTQSQKKGLLEILKDLAKPQPMNRLLQGDVGSGKTIVAALAALVAAKGNKQSAFMAPTEILTRQHYQTFKKFFSNFDKGVGLIVSKEARIFYGGGLENDIKKSELLKKISGGEIKIVFGTHALIQKNVGFNNLALVVIDEQHRFGVKQRAELLKNKESNIPHFLSMSATPIPRTLTLTIFGDLDLSIIDELPKGRKKIITKIVAPANREKAYDFIRGQIKKGRQIFVICPRIEPASQTEYQFQEVLEVRAVKQEYEKLAKKIFPDLKVAMLHGKMKVKEKTEVMNNFKNGEIDILVSTSVVEVGVDIPNATIMMIEGSERFGLAQLYQFRGRVGRGEYQSFCFLFTDSSSKITSKRLNFLLEAKNGFELAEKDLIIRGPGEFLGQSQTGRPDLAMKAIQNPELIKLSQEAAKIILKEDEKLEKHSLLDKRLEEFEKEIHLE</sequence>
<comment type="catalytic activity">
    <reaction evidence="14 15">
        <text>ATP + H2O = ADP + phosphate + H(+)</text>
        <dbReference type="Rhea" id="RHEA:13065"/>
        <dbReference type="ChEBI" id="CHEBI:15377"/>
        <dbReference type="ChEBI" id="CHEBI:15378"/>
        <dbReference type="ChEBI" id="CHEBI:30616"/>
        <dbReference type="ChEBI" id="CHEBI:43474"/>
        <dbReference type="ChEBI" id="CHEBI:456216"/>
        <dbReference type="EC" id="5.6.2.4"/>
    </reaction>
</comment>
<dbReference type="SUPFAM" id="SSF50249">
    <property type="entry name" value="Nucleic acid-binding proteins"/>
    <property type="match status" value="1"/>
</dbReference>
<dbReference type="Gene3D" id="2.40.50.140">
    <property type="entry name" value="Nucleic acid-binding proteins"/>
    <property type="match status" value="1"/>
</dbReference>
<comment type="caution">
    <text evidence="18">The sequence shown here is derived from an EMBL/GenBank/DDBJ whole genome shotgun (WGS) entry which is preliminary data.</text>
</comment>
<dbReference type="InterPro" id="IPR012340">
    <property type="entry name" value="NA-bd_OB-fold"/>
</dbReference>
<keyword evidence="10 15" id="KW-0234">DNA repair</keyword>
<dbReference type="PROSITE" id="PS51192">
    <property type="entry name" value="HELICASE_ATP_BIND_1"/>
    <property type="match status" value="1"/>
</dbReference>